<dbReference type="GO" id="GO:0005737">
    <property type="term" value="C:cytoplasm"/>
    <property type="evidence" value="ECO:0007669"/>
    <property type="project" value="TreeGrafter"/>
</dbReference>
<dbReference type="Gene3D" id="3.90.180.10">
    <property type="entry name" value="Medium-chain alcohol dehydrogenases, catalytic domain"/>
    <property type="match status" value="1"/>
</dbReference>
<reference evidence="9 10" key="1">
    <citation type="submission" date="2020-06" db="EMBL/GenBank/DDBJ databases">
        <title>The yeast mating-type switching endonuclease HO is a domesticated member of an unorthodox homing genetic element family.</title>
        <authorList>
            <person name="Coughlan A.Y."/>
            <person name="Lombardi L."/>
            <person name="Braun-Galleani S."/>
            <person name="Martos A.R."/>
            <person name="Galeote V."/>
            <person name="Bigey F."/>
            <person name="Dequin S."/>
            <person name="Byrne K.P."/>
            <person name="Wolfe K.H."/>
        </authorList>
    </citation>
    <scope>NUCLEOTIDE SEQUENCE [LARGE SCALE GENOMIC DNA]</scope>
    <source>
        <strain evidence="9 10">CBS764</strain>
    </source>
</reference>
<evidence type="ECO:0000256" key="3">
    <source>
        <dbReference type="ARBA" id="ARBA00022723"/>
    </source>
</evidence>
<dbReference type="Pfam" id="PF00107">
    <property type="entry name" value="ADH_zinc_N"/>
    <property type="match status" value="1"/>
</dbReference>
<evidence type="ECO:0000256" key="5">
    <source>
        <dbReference type="ARBA" id="ARBA00023002"/>
    </source>
</evidence>
<dbReference type="CDD" id="cd08233">
    <property type="entry name" value="butanediol_DH_like"/>
    <property type="match status" value="1"/>
</dbReference>
<keyword evidence="3 6" id="KW-0479">Metal-binding</keyword>
<dbReference type="Gene3D" id="3.40.50.720">
    <property type="entry name" value="NAD(P)-binding Rossmann-like Domain"/>
    <property type="match status" value="1"/>
</dbReference>
<evidence type="ECO:0000313" key="9">
    <source>
        <dbReference type="EMBL" id="QLL34144.1"/>
    </source>
</evidence>
<dbReference type="Pfam" id="PF08240">
    <property type="entry name" value="ADH_N"/>
    <property type="match status" value="1"/>
</dbReference>
<feature type="domain" description="Alcohol dehydrogenase-like C-terminal" evidence="7">
    <location>
        <begin position="200"/>
        <end position="332"/>
    </location>
</feature>
<dbReference type="GO" id="GO:0034079">
    <property type="term" value="P:butanediol biosynthetic process"/>
    <property type="evidence" value="ECO:0007669"/>
    <property type="project" value="TreeGrafter"/>
</dbReference>
<dbReference type="RefSeq" id="XP_037140818.1">
    <property type="nucleotide sequence ID" value="XM_037284922.1"/>
</dbReference>
<name>A0A7G3ZKV8_9SACH</name>
<evidence type="ECO:0000259" key="8">
    <source>
        <dbReference type="Pfam" id="PF08240"/>
    </source>
</evidence>
<dbReference type="SUPFAM" id="SSF51735">
    <property type="entry name" value="NAD(P)-binding Rossmann-fold domains"/>
    <property type="match status" value="1"/>
</dbReference>
<dbReference type="KEGG" id="tgb:HG536_0F04710"/>
<gene>
    <name evidence="9" type="ORF">HG536_0F04710</name>
</gene>
<evidence type="ECO:0000256" key="1">
    <source>
        <dbReference type="ARBA" id="ARBA00001947"/>
    </source>
</evidence>
<dbReference type="InterPro" id="IPR002328">
    <property type="entry name" value="ADH_Zn_CS"/>
</dbReference>
<keyword evidence="5" id="KW-0560">Oxidoreductase</keyword>
<feature type="domain" description="Alcohol dehydrogenase-like N-terminal" evidence="8">
    <location>
        <begin position="26"/>
        <end position="162"/>
    </location>
</feature>
<evidence type="ECO:0000256" key="4">
    <source>
        <dbReference type="ARBA" id="ARBA00022833"/>
    </source>
</evidence>
<comment type="similarity">
    <text evidence="2 6">Belongs to the zinc-containing alcohol dehydrogenase family.</text>
</comment>
<dbReference type="Proteomes" id="UP000515788">
    <property type="component" value="Chromosome 6"/>
</dbReference>
<evidence type="ECO:0000256" key="2">
    <source>
        <dbReference type="ARBA" id="ARBA00008072"/>
    </source>
</evidence>
<evidence type="ECO:0000259" key="7">
    <source>
        <dbReference type="Pfam" id="PF00107"/>
    </source>
</evidence>
<sequence>MRALAYFRKGDVRFTEALEEPKIVAPDELIVDIAWCGICGTDLHEYLDDPIFFPKDGETNQISGLGLPQALGHEISGVVSKVGPGVQSLRVGDHVVVEPTGTCRDRYRWSTAAHPNKEICAACKKGLYNVCSHLGLCGAGVQSGGCAERMVINESHCFKIPDDFPLDVAALIQPIAVCWHALKVCDFKRGSSVLIIGGGPIGLGTILALNGFGCTEIVVSEPALIRRELAEKMGAITYDPSLRPHDESIEYLRSIAPGGDGFDYTFDCSGLPVTLKAAIRCLTYRGTAVNVAMWGDHPVSFLPMDVTKQEKRYMGSMCYTADDFLEVIDAFAEKKIDAEKASHMITDKIPLEIGVEKGIKKLITHKDQTIKVLMTPNNSGELC</sequence>
<accession>A0A7G3ZKV8</accession>
<dbReference type="InterPro" id="IPR013149">
    <property type="entry name" value="ADH-like_C"/>
</dbReference>
<keyword evidence="10" id="KW-1185">Reference proteome</keyword>
<protein>
    <recommendedName>
        <fullName evidence="11">Enoyl reductase (ER) domain-containing protein</fullName>
    </recommendedName>
</protein>
<dbReference type="GO" id="GO:0000721">
    <property type="term" value="F:(R,R)-butanediol dehydrogenase activity"/>
    <property type="evidence" value="ECO:0007669"/>
    <property type="project" value="TreeGrafter"/>
</dbReference>
<evidence type="ECO:0000256" key="6">
    <source>
        <dbReference type="RuleBase" id="RU361277"/>
    </source>
</evidence>
<dbReference type="PROSITE" id="PS00059">
    <property type="entry name" value="ADH_ZINC"/>
    <property type="match status" value="1"/>
</dbReference>
<organism evidence="9 10">
    <name type="scientific">Torulaspora globosa</name>
    <dbReference type="NCBI Taxonomy" id="48254"/>
    <lineage>
        <taxon>Eukaryota</taxon>
        <taxon>Fungi</taxon>
        <taxon>Dikarya</taxon>
        <taxon>Ascomycota</taxon>
        <taxon>Saccharomycotina</taxon>
        <taxon>Saccharomycetes</taxon>
        <taxon>Saccharomycetales</taxon>
        <taxon>Saccharomycetaceae</taxon>
        <taxon>Torulaspora</taxon>
    </lineage>
</organism>
<evidence type="ECO:0008006" key="11">
    <source>
        <dbReference type="Google" id="ProtNLM"/>
    </source>
</evidence>
<comment type="cofactor">
    <cofactor evidence="1 6">
        <name>Zn(2+)</name>
        <dbReference type="ChEBI" id="CHEBI:29105"/>
    </cofactor>
</comment>
<dbReference type="InterPro" id="IPR011032">
    <property type="entry name" value="GroES-like_sf"/>
</dbReference>
<proteinExistence type="inferred from homology"/>
<keyword evidence="4 6" id="KW-0862">Zinc</keyword>
<dbReference type="InterPro" id="IPR036291">
    <property type="entry name" value="NAD(P)-bd_dom_sf"/>
</dbReference>
<dbReference type="OrthoDB" id="5363962at2759"/>
<dbReference type="EMBL" id="CP059251">
    <property type="protein sequence ID" value="QLL34144.1"/>
    <property type="molecule type" value="Genomic_DNA"/>
</dbReference>
<dbReference type="PANTHER" id="PTHR43161:SF23">
    <property type="entry name" value="(R,R)-BUTANEDIOL DEHYDROGENASE-RELATED"/>
    <property type="match status" value="1"/>
</dbReference>
<dbReference type="PANTHER" id="PTHR43161">
    <property type="entry name" value="SORBITOL DEHYDROGENASE"/>
    <property type="match status" value="1"/>
</dbReference>
<dbReference type="GeneID" id="59327359"/>
<dbReference type="SUPFAM" id="SSF50129">
    <property type="entry name" value="GroES-like"/>
    <property type="match status" value="1"/>
</dbReference>
<dbReference type="InterPro" id="IPR013154">
    <property type="entry name" value="ADH-like_N"/>
</dbReference>
<dbReference type="GO" id="GO:0008270">
    <property type="term" value="F:zinc ion binding"/>
    <property type="evidence" value="ECO:0007669"/>
    <property type="project" value="InterPro"/>
</dbReference>
<evidence type="ECO:0000313" key="10">
    <source>
        <dbReference type="Proteomes" id="UP000515788"/>
    </source>
</evidence>
<dbReference type="AlphaFoldDB" id="A0A7G3ZKV8"/>